<protein>
    <submittedName>
        <fullName evidence="2">Uncharacterized protein DUF4360</fullName>
    </submittedName>
</protein>
<dbReference type="RefSeq" id="WP_130347193.1">
    <property type="nucleotide sequence ID" value="NZ_SGWQ01000010.1"/>
</dbReference>
<name>A0A4Q7KGE9_9PSEU</name>
<dbReference type="EMBL" id="SGWQ01000010">
    <property type="protein sequence ID" value="RZS33931.1"/>
    <property type="molecule type" value="Genomic_DNA"/>
</dbReference>
<feature type="chain" id="PRO_5038481831" evidence="1">
    <location>
        <begin position="21"/>
        <end position="207"/>
    </location>
</feature>
<gene>
    <name evidence="2" type="ORF">EV193_11081</name>
</gene>
<keyword evidence="1" id="KW-0732">Signal</keyword>
<dbReference type="AlphaFoldDB" id="A0A4Q7KGE9"/>
<keyword evidence="3" id="KW-1185">Reference proteome</keyword>
<dbReference type="Proteomes" id="UP000294257">
    <property type="component" value="Unassembled WGS sequence"/>
</dbReference>
<dbReference type="PANTHER" id="PTHR38847:SF1">
    <property type="entry name" value="PSEUDOURIDINE SYNTHASE RSUA_RLUA-LIKE DOMAIN-CONTAINING PROTEIN"/>
    <property type="match status" value="1"/>
</dbReference>
<accession>A0A4Q7KGE9</accession>
<evidence type="ECO:0000313" key="3">
    <source>
        <dbReference type="Proteomes" id="UP000294257"/>
    </source>
</evidence>
<dbReference type="OrthoDB" id="482707at2"/>
<dbReference type="InterPro" id="IPR025649">
    <property type="entry name" value="DUF4360"/>
</dbReference>
<evidence type="ECO:0000313" key="2">
    <source>
        <dbReference type="EMBL" id="RZS33931.1"/>
    </source>
</evidence>
<organism evidence="2 3">
    <name type="scientific">Herbihabitans rhizosphaerae</name>
    <dbReference type="NCBI Taxonomy" id="1872711"/>
    <lineage>
        <taxon>Bacteria</taxon>
        <taxon>Bacillati</taxon>
        <taxon>Actinomycetota</taxon>
        <taxon>Actinomycetes</taxon>
        <taxon>Pseudonocardiales</taxon>
        <taxon>Pseudonocardiaceae</taxon>
        <taxon>Herbihabitans</taxon>
    </lineage>
</organism>
<proteinExistence type="predicted"/>
<dbReference type="PANTHER" id="PTHR38847">
    <property type="match status" value="1"/>
</dbReference>
<dbReference type="Pfam" id="PF14273">
    <property type="entry name" value="DUF4360"/>
    <property type="match status" value="1"/>
</dbReference>
<evidence type="ECO:0000256" key="1">
    <source>
        <dbReference type="SAM" id="SignalP"/>
    </source>
</evidence>
<sequence>MLTLLTAAGLALSTILAPMGGDESPASTPTPDKITINVETVNGSGCRPGTAKVTPSPDKTSFAVTYSEYTAEAGGAEPTDMRKNCQLVLRISIPQGFTYAIARADYGGFARLAGGAHALQQANYYFQGSSDNNVSSHPIDGPYSDDWHFTDRASEPVYAPCGAERMLNINTELRVNTGSSGDARSFMTMDSTYAGVRSNYHFQWKEC</sequence>
<reference evidence="2 3" key="1">
    <citation type="submission" date="2019-02" db="EMBL/GenBank/DDBJ databases">
        <title>Genomic Encyclopedia of Type Strains, Phase IV (KMG-IV): sequencing the most valuable type-strain genomes for metagenomic binning, comparative biology and taxonomic classification.</title>
        <authorList>
            <person name="Goeker M."/>
        </authorList>
    </citation>
    <scope>NUCLEOTIDE SEQUENCE [LARGE SCALE GENOMIC DNA]</scope>
    <source>
        <strain evidence="2 3">DSM 101727</strain>
    </source>
</reference>
<comment type="caution">
    <text evidence="2">The sequence shown here is derived from an EMBL/GenBank/DDBJ whole genome shotgun (WGS) entry which is preliminary data.</text>
</comment>
<feature type="signal peptide" evidence="1">
    <location>
        <begin position="1"/>
        <end position="20"/>
    </location>
</feature>